<organism evidence="3 4">
    <name type="scientific">Sphaerisporangium corydalis</name>
    <dbReference type="NCBI Taxonomy" id="1441875"/>
    <lineage>
        <taxon>Bacteria</taxon>
        <taxon>Bacillati</taxon>
        <taxon>Actinomycetota</taxon>
        <taxon>Actinomycetes</taxon>
        <taxon>Streptosporangiales</taxon>
        <taxon>Streptosporangiaceae</taxon>
        <taxon>Sphaerisporangium</taxon>
    </lineage>
</organism>
<feature type="domain" description="HTH cro/C1-type" evidence="2">
    <location>
        <begin position="37"/>
        <end position="89"/>
    </location>
</feature>
<dbReference type="Gene3D" id="1.10.260.40">
    <property type="entry name" value="lambda repressor-like DNA-binding domains"/>
    <property type="match status" value="1"/>
</dbReference>
<evidence type="ECO:0000259" key="2">
    <source>
        <dbReference type="PROSITE" id="PS50943"/>
    </source>
</evidence>
<name>A0ABV9EMQ0_9ACTN</name>
<dbReference type="RefSeq" id="WP_262844157.1">
    <property type="nucleotide sequence ID" value="NZ_JANZYP010000025.1"/>
</dbReference>
<dbReference type="CDD" id="cd00093">
    <property type="entry name" value="HTH_XRE"/>
    <property type="match status" value="1"/>
</dbReference>
<dbReference type="InterPro" id="IPR001387">
    <property type="entry name" value="Cro/C1-type_HTH"/>
</dbReference>
<feature type="region of interest" description="Disordered" evidence="1">
    <location>
        <begin position="1"/>
        <end position="23"/>
    </location>
</feature>
<evidence type="ECO:0000313" key="4">
    <source>
        <dbReference type="Proteomes" id="UP001595891"/>
    </source>
</evidence>
<dbReference type="InterPro" id="IPR010982">
    <property type="entry name" value="Lambda_DNA-bd_dom_sf"/>
</dbReference>
<feature type="compositionally biased region" description="Basic and acidic residues" evidence="1">
    <location>
        <begin position="1"/>
        <end position="12"/>
    </location>
</feature>
<gene>
    <name evidence="3" type="ORF">ACFO8L_30240</name>
</gene>
<evidence type="ECO:0000256" key="1">
    <source>
        <dbReference type="SAM" id="MobiDB-lite"/>
    </source>
</evidence>
<reference evidence="4" key="1">
    <citation type="journal article" date="2019" name="Int. J. Syst. Evol. Microbiol.">
        <title>The Global Catalogue of Microorganisms (GCM) 10K type strain sequencing project: providing services to taxonomists for standard genome sequencing and annotation.</title>
        <authorList>
            <consortium name="The Broad Institute Genomics Platform"/>
            <consortium name="The Broad Institute Genome Sequencing Center for Infectious Disease"/>
            <person name="Wu L."/>
            <person name="Ma J."/>
        </authorList>
    </citation>
    <scope>NUCLEOTIDE SEQUENCE [LARGE SCALE GENOMIC DNA]</scope>
    <source>
        <strain evidence="4">CCUG 49560</strain>
    </source>
</reference>
<dbReference type="Pfam" id="PF01381">
    <property type="entry name" value="HTH_3"/>
    <property type="match status" value="1"/>
</dbReference>
<dbReference type="EMBL" id="JBHSFN010000022">
    <property type="protein sequence ID" value="MFC4590408.1"/>
    <property type="molecule type" value="Genomic_DNA"/>
</dbReference>
<proteinExistence type="predicted"/>
<comment type="caution">
    <text evidence="3">The sequence shown here is derived from an EMBL/GenBank/DDBJ whole genome shotgun (WGS) entry which is preliminary data.</text>
</comment>
<sequence length="99" mass="10975">MALRRQADRPAFEQRQSAEPGGLAQEITDEITWYMREHKISRADLAALMGVSAGRVSQILSGDENLTLRTVGAVLDALGTRFEFSLNSLGVTRELLEDR</sequence>
<dbReference type="SUPFAM" id="SSF47413">
    <property type="entry name" value="lambda repressor-like DNA-binding domains"/>
    <property type="match status" value="1"/>
</dbReference>
<evidence type="ECO:0000313" key="3">
    <source>
        <dbReference type="EMBL" id="MFC4590408.1"/>
    </source>
</evidence>
<accession>A0ABV9EMQ0</accession>
<protein>
    <submittedName>
        <fullName evidence="3">Helix-turn-helix domain-containing protein</fullName>
    </submittedName>
</protein>
<dbReference type="SMART" id="SM00530">
    <property type="entry name" value="HTH_XRE"/>
    <property type="match status" value="1"/>
</dbReference>
<dbReference type="Proteomes" id="UP001595891">
    <property type="component" value="Unassembled WGS sequence"/>
</dbReference>
<dbReference type="PROSITE" id="PS50943">
    <property type="entry name" value="HTH_CROC1"/>
    <property type="match status" value="1"/>
</dbReference>
<keyword evidence="4" id="KW-1185">Reference proteome</keyword>